<evidence type="ECO:0000313" key="7">
    <source>
        <dbReference type="Proteomes" id="UP000280395"/>
    </source>
</evidence>
<dbReference type="Proteomes" id="UP000280395">
    <property type="component" value="Unassembled WGS sequence"/>
</dbReference>
<comment type="subunit">
    <text evidence="1 4">Homodimer.</text>
</comment>
<evidence type="ECO:0000256" key="5">
    <source>
        <dbReference type="SAM" id="Coils"/>
    </source>
</evidence>
<comment type="caution">
    <text evidence="6">The sequence shown here is derived from an EMBL/GenBank/DDBJ whole genome shotgun (WGS) entry which is preliminary data.</text>
</comment>
<dbReference type="Gene3D" id="3.30.1310.10">
    <property type="entry name" value="Nucleoid-associated protein YbaB-like domain"/>
    <property type="match status" value="1"/>
</dbReference>
<sequence length="115" mass="12265">MIPMMKGGMAGLMKQAQQMQEKMAKMQEELANAEVTGKAGGDMVSVVMTGRHDIKRVSIDPSVLPGVGEDDLEMLEALFAAAVNDAVRKIEANSQDKMSGVTAGMQLPPGMKLPF</sequence>
<dbReference type="PANTHER" id="PTHR33449:SF1">
    <property type="entry name" value="NUCLEOID-ASSOCIATED PROTEIN YBAB"/>
    <property type="match status" value="1"/>
</dbReference>
<feature type="coiled-coil region" evidence="5">
    <location>
        <begin position="9"/>
        <end position="36"/>
    </location>
</feature>
<dbReference type="GO" id="GO:0005829">
    <property type="term" value="C:cytosol"/>
    <property type="evidence" value="ECO:0007669"/>
    <property type="project" value="TreeGrafter"/>
</dbReference>
<protein>
    <recommendedName>
        <fullName evidence="4">Nucleoid-associated protein ALP29_01386</fullName>
    </recommendedName>
</protein>
<evidence type="ECO:0000256" key="3">
    <source>
        <dbReference type="ARBA" id="ARBA00023125"/>
    </source>
</evidence>
<dbReference type="SUPFAM" id="SSF82607">
    <property type="entry name" value="YbaB-like"/>
    <property type="match status" value="1"/>
</dbReference>
<dbReference type="Pfam" id="PF02575">
    <property type="entry name" value="YbaB_DNA_bd"/>
    <property type="match status" value="1"/>
</dbReference>
<dbReference type="InterPro" id="IPR004401">
    <property type="entry name" value="YbaB/EbfC"/>
</dbReference>
<organism evidence="6 7">
    <name type="scientific">Pseudomonas syringae pv. avii</name>
    <dbReference type="NCBI Taxonomy" id="663959"/>
    <lineage>
        <taxon>Bacteria</taxon>
        <taxon>Pseudomonadati</taxon>
        <taxon>Pseudomonadota</taxon>
        <taxon>Gammaproteobacteria</taxon>
        <taxon>Pseudomonadales</taxon>
        <taxon>Pseudomonadaceae</taxon>
        <taxon>Pseudomonas</taxon>
        <taxon>Pseudomonas syringae</taxon>
    </lineage>
</organism>
<comment type="similarity">
    <text evidence="4">Belongs to the YbaB/EbfC family.</text>
</comment>
<dbReference type="NCBIfam" id="TIGR00103">
    <property type="entry name" value="DNA_YbaB_EbfC"/>
    <property type="match status" value="1"/>
</dbReference>
<evidence type="ECO:0000256" key="2">
    <source>
        <dbReference type="ARBA" id="ARBA00022490"/>
    </source>
</evidence>
<keyword evidence="3 4" id="KW-0238">DNA-binding</keyword>
<dbReference type="EMBL" id="RBUA01000993">
    <property type="protein sequence ID" value="RMU51686.1"/>
    <property type="molecule type" value="Genomic_DNA"/>
</dbReference>
<name>A0A3M5V126_PSESX</name>
<comment type="subcellular location">
    <subcellularLocation>
        <location evidence="4">Cytoplasm</location>
        <location evidence="4">Nucleoid</location>
    </subcellularLocation>
</comment>
<keyword evidence="2 4" id="KW-0963">Cytoplasm</keyword>
<dbReference type="FunFam" id="3.30.1310.10:FF:000001">
    <property type="entry name" value="Nucleoid-associated protein YbaB"/>
    <property type="match status" value="1"/>
</dbReference>
<evidence type="ECO:0000256" key="4">
    <source>
        <dbReference type="HAMAP-Rule" id="MF_00274"/>
    </source>
</evidence>
<comment type="function">
    <text evidence="4">Binds to DNA and alters its conformation. May be involved in regulation of gene expression, nucleoid organization and DNA protection.</text>
</comment>
<dbReference type="GO" id="GO:0003677">
    <property type="term" value="F:DNA binding"/>
    <property type="evidence" value="ECO:0007669"/>
    <property type="project" value="UniProtKB-UniRule"/>
</dbReference>
<dbReference type="AlphaFoldDB" id="A0A3M5V126"/>
<reference evidence="6 7" key="1">
    <citation type="submission" date="2018-08" db="EMBL/GenBank/DDBJ databases">
        <title>Recombination of ecologically and evolutionarily significant loci maintains genetic cohesion in the Pseudomonas syringae species complex.</title>
        <authorList>
            <person name="Dillon M."/>
            <person name="Thakur S."/>
            <person name="Almeida R.N.D."/>
            <person name="Weir B.S."/>
            <person name="Guttman D.S."/>
        </authorList>
    </citation>
    <scope>NUCLEOTIDE SEQUENCE [LARGE SCALE GENOMIC DNA]</scope>
    <source>
        <strain evidence="6 7">ICMP 14479</strain>
    </source>
</reference>
<dbReference type="PANTHER" id="PTHR33449">
    <property type="entry name" value="NUCLEOID-ASSOCIATED PROTEIN YBAB"/>
    <property type="match status" value="1"/>
</dbReference>
<keyword evidence="5" id="KW-0175">Coiled coil</keyword>
<accession>A0A3M5V126</accession>
<dbReference type="HAMAP" id="MF_00274">
    <property type="entry name" value="DNA_YbaB_EbfC"/>
    <property type="match status" value="1"/>
</dbReference>
<dbReference type="PIRSF" id="PIRSF004555">
    <property type="entry name" value="UCP004555"/>
    <property type="match status" value="1"/>
</dbReference>
<evidence type="ECO:0000256" key="1">
    <source>
        <dbReference type="ARBA" id="ARBA00011738"/>
    </source>
</evidence>
<gene>
    <name evidence="6" type="ORF">ALP29_01386</name>
</gene>
<proteinExistence type="inferred from homology"/>
<evidence type="ECO:0000313" key="6">
    <source>
        <dbReference type="EMBL" id="RMU51686.1"/>
    </source>
</evidence>
<dbReference type="InterPro" id="IPR036894">
    <property type="entry name" value="YbaB-like_sf"/>
</dbReference>
<dbReference type="GO" id="GO:0043590">
    <property type="term" value="C:bacterial nucleoid"/>
    <property type="evidence" value="ECO:0007669"/>
    <property type="project" value="UniProtKB-UniRule"/>
</dbReference>